<protein>
    <recommendedName>
        <fullName evidence="4">DUF4179 domain-containing protein</fullName>
    </recommendedName>
</protein>
<dbReference type="Proteomes" id="UP000029518">
    <property type="component" value="Chromosome"/>
</dbReference>
<feature type="transmembrane region" description="Helical" evidence="1">
    <location>
        <begin position="54"/>
        <end position="76"/>
    </location>
</feature>
<dbReference type="RefSeq" id="WP_042216132.1">
    <property type="nucleotide sequence ID" value="NZ_CP009285.1"/>
</dbReference>
<keyword evidence="1" id="KW-0472">Membrane</keyword>
<evidence type="ECO:0000313" key="2">
    <source>
        <dbReference type="EMBL" id="AIQ59881.1"/>
    </source>
</evidence>
<name>A0A089LEI1_PAEBO</name>
<keyword evidence="1" id="KW-0812">Transmembrane</keyword>
<accession>A0A089LEI1</accession>
<dbReference type="EMBL" id="CP009285">
    <property type="protein sequence ID" value="AIQ59881.1"/>
    <property type="molecule type" value="Genomic_DNA"/>
</dbReference>
<organism evidence="2 3">
    <name type="scientific">Paenibacillus borealis</name>
    <dbReference type="NCBI Taxonomy" id="160799"/>
    <lineage>
        <taxon>Bacteria</taxon>
        <taxon>Bacillati</taxon>
        <taxon>Bacillota</taxon>
        <taxon>Bacilli</taxon>
        <taxon>Bacillales</taxon>
        <taxon>Paenibacillaceae</taxon>
        <taxon>Paenibacillus</taxon>
    </lineage>
</organism>
<dbReference type="KEGG" id="pbd:PBOR_25190"/>
<dbReference type="HOGENOM" id="CLU_786939_0_0_9"/>
<evidence type="ECO:0000256" key="1">
    <source>
        <dbReference type="SAM" id="Phobius"/>
    </source>
</evidence>
<reference evidence="2" key="1">
    <citation type="submission" date="2014-08" db="EMBL/GenBank/DDBJ databases">
        <title>Comparative genomics of the Paenibacillus odorifer group.</title>
        <authorList>
            <person name="den Bakker H.C."/>
            <person name="Tsai Y.-C.Y.-C."/>
            <person name="Martin N."/>
            <person name="Korlach J."/>
            <person name="Wiedmann M."/>
        </authorList>
    </citation>
    <scope>NUCLEOTIDE SEQUENCE [LARGE SCALE GENOMIC DNA]</scope>
    <source>
        <strain evidence="2">DSM 13188</strain>
    </source>
</reference>
<proteinExistence type="predicted"/>
<dbReference type="AlphaFoldDB" id="A0A089LEI1"/>
<evidence type="ECO:0000313" key="3">
    <source>
        <dbReference type="Proteomes" id="UP000029518"/>
    </source>
</evidence>
<gene>
    <name evidence="2" type="ORF">PBOR_25190</name>
</gene>
<keyword evidence="1" id="KW-1133">Transmembrane helix</keyword>
<keyword evidence="3" id="KW-1185">Reference proteome</keyword>
<dbReference type="OrthoDB" id="1846086at2"/>
<sequence length="346" mass="38397">MSNKNINQIFEALTPSAEQKEKTLHSILLKGPDEHSFEQKGQRKFPPVKLVRHALLAAVLMVCLTTTAFAAAYMGLDEAFIKFLKPADNDQALYLSNGAYAVDQTIDNEYGSLTIKQVIGDSNLTYILMDFTAPEGTVLNAARYRFLSMTTTNQSYHSTGFEVLGDGDPNDNKLSLVMNIMTENSLAGQTIDFNLYDLQAADPLPGIFETVIPGSWKTSFKLDFKEYSTLYQINQGITMYGYEAILKTISVSPISITLKIDSGSLKEINKAAGRSEEIALNVYLDDFPVTINYKDGTSETTSIFTGLATSDYLSNQMLTIKTFDNLINEKEIVSFKFFGKVFPVNN</sequence>
<evidence type="ECO:0008006" key="4">
    <source>
        <dbReference type="Google" id="ProtNLM"/>
    </source>
</evidence>